<evidence type="ECO:0000259" key="7">
    <source>
        <dbReference type="Pfam" id="PF06004"/>
    </source>
</evidence>
<accession>A0ABN6DJB4</accession>
<dbReference type="InterPro" id="IPR047807">
    <property type="entry name" value="YgdI/YgdR-like_SH3-like"/>
</dbReference>
<keyword evidence="9" id="KW-1185">Reference proteome</keyword>
<evidence type="ECO:0000313" key="9">
    <source>
        <dbReference type="Proteomes" id="UP000677515"/>
    </source>
</evidence>
<evidence type="ECO:0000256" key="6">
    <source>
        <dbReference type="SAM" id="SignalP"/>
    </source>
</evidence>
<proteinExistence type="predicted"/>
<feature type="chain" id="PRO_5047322221" description="Lipoprotein YgdI/YgdR-like SH3-like domain-containing protein" evidence="6">
    <location>
        <begin position="19"/>
        <end position="74"/>
    </location>
</feature>
<dbReference type="PANTHER" id="PTHR37011">
    <property type="entry name" value="POT FAMILY PEPTIDE TRANSPORT PROTEIN-RELATED"/>
    <property type="match status" value="1"/>
</dbReference>
<dbReference type="Pfam" id="PF06004">
    <property type="entry name" value="DUF903"/>
    <property type="match status" value="1"/>
</dbReference>
<dbReference type="PANTHER" id="PTHR37011:SF2">
    <property type="entry name" value="LIPOPROTEIN"/>
    <property type="match status" value="1"/>
</dbReference>
<keyword evidence="5" id="KW-0449">Lipoprotein</keyword>
<keyword evidence="4" id="KW-0564">Palmitate</keyword>
<evidence type="ECO:0000313" key="8">
    <source>
        <dbReference type="EMBL" id="BCQ34592.1"/>
    </source>
</evidence>
<dbReference type="InterPro" id="IPR010920">
    <property type="entry name" value="LSM_dom_sf"/>
</dbReference>
<keyword evidence="2 6" id="KW-0732">Signal</keyword>
<sequence length="74" mass="8054">MNKMMASAMVLMMMGVLAGCTSDHILHMRDGSTVVVEGKPHLDNATKMLVYTDATGRTQAVNLDEVQGMSRLKN</sequence>
<dbReference type="NCBIfam" id="NF033216">
    <property type="entry name" value="lipo_YgdI_YgdR"/>
    <property type="match status" value="1"/>
</dbReference>
<evidence type="ECO:0000256" key="2">
    <source>
        <dbReference type="ARBA" id="ARBA00022729"/>
    </source>
</evidence>
<dbReference type="RefSeq" id="WP_133843364.1">
    <property type="nucleotide sequence ID" value="NZ_AP024329.1"/>
</dbReference>
<dbReference type="InterPro" id="IPR010305">
    <property type="entry name" value="YgdI/YgdR-like"/>
</dbReference>
<evidence type="ECO:0000256" key="3">
    <source>
        <dbReference type="ARBA" id="ARBA00023136"/>
    </source>
</evidence>
<dbReference type="SUPFAM" id="SSF50182">
    <property type="entry name" value="Sm-like ribonucleoproteins"/>
    <property type="match status" value="1"/>
</dbReference>
<gene>
    <name evidence="8" type="ORF">ERHA53_19350</name>
</gene>
<feature type="domain" description="Lipoprotein YgdI/YgdR-like SH3-like" evidence="7">
    <location>
        <begin position="25"/>
        <end position="69"/>
    </location>
</feature>
<feature type="signal peptide" evidence="6">
    <location>
        <begin position="1"/>
        <end position="18"/>
    </location>
</feature>
<organism evidence="8 9">
    <name type="scientific">Erwinia rhapontici</name>
    <name type="common">Pectobacterium rhapontici</name>
    <dbReference type="NCBI Taxonomy" id="55212"/>
    <lineage>
        <taxon>Bacteria</taxon>
        <taxon>Pseudomonadati</taxon>
        <taxon>Pseudomonadota</taxon>
        <taxon>Gammaproteobacteria</taxon>
        <taxon>Enterobacterales</taxon>
        <taxon>Erwiniaceae</taxon>
        <taxon>Erwinia</taxon>
    </lineage>
</organism>
<reference evidence="8 9" key="1">
    <citation type="submission" date="2021-01" db="EMBL/GenBank/DDBJ databases">
        <title>Complete genome sequence of Erwinia rhapontici MAFF 311153.</title>
        <authorList>
            <person name="Morohoshi T."/>
            <person name="Someya N."/>
        </authorList>
    </citation>
    <scope>NUCLEOTIDE SEQUENCE [LARGE SCALE GENOMIC DNA]</scope>
    <source>
        <strain evidence="8 9">MAFF 311153</strain>
    </source>
</reference>
<dbReference type="PROSITE" id="PS51257">
    <property type="entry name" value="PROKAR_LIPOPROTEIN"/>
    <property type="match status" value="1"/>
</dbReference>
<evidence type="ECO:0000256" key="1">
    <source>
        <dbReference type="ARBA" id="ARBA00022475"/>
    </source>
</evidence>
<name>A0ABN6DJB4_ERWRD</name>
<dbReference type="Proteomes" id="UP000677515">
    <property type="component" value="Chromosome"/>
</dbReference>
<evidence type="ECO:0000256" key="4">
    <source>
        <dbReference type="ARBA" id="ARBA00023139"/>
    </source>
</evidence>
<keyword evidence="1" id="KW-1003">Cell membrane</keyword>
<dbReference type="EMBL" id="AP024329">
    <property type="protein sequence ID" value="BCQ34592.1"/>
    <property type="molecule type" value="Genomic_DNA"/>
</dbReference>
<dbReference type="Gene3D" id="2.30.30.100">
    <property type="match status" value="1"/>
</dbReference>
<protein>
    <recommendedName>
        <fullName evidence="7">Lipoprotein YgdI/YgdR-like SH3-like domain-containing protein</fullName>
    </recommendedName>
</protein>
<evidence type="ECO:0000256" key="5">
    <source>
        <dbReference type="ARBA" id="ARBA00023288"/>
    </source>
</evidence>
<keyword evidence="3" id="KW-0472">Membrane</keyword>